<name>A0A5N6GX00_ASPFL</name>
<gene>
    <name evidence="1" type="ORF">BDV35DRAFT_259629</name>
</gene>
<evidence type="ECO:0000313" key="1">
    <source>
        <dbReference type="EMBL" id="KAB8245490.1"/>
    </source>
</evidence>
<dbReference type="VEuPathDB" id="FungiDB:F9C07_1865491"/>
<dbReference type="EMBL" id="ML734612">
    <property type="protein sequence ID" value="KAB8245490.1"/>
    <property type="molecule type" value="Genomic_DNA"/>
</dbReference>
<dbReference type="AlphaFoldDB" id="A0A5N6GX00"/>
<proteinExistence type="predicted"/>
<dbReference type="Proteomes" id="UP000325434">
    <property type="component" value="Unassembled WGS sequence"/>
</dbReference>
<sequence>MSFPSLLVILFWGAGRLASVRFLSILLQHSGYLRYKPIYNYDLCDFVSHQENPVVCICSAGSPLRSCMPFMHLFYVT</sequence>
<protein>
    <submittedName>
        <fullName evidence="1">Uncharacterized protein</fullName>
    </submittedName>
</protein>
<accession>A0A5N6GX00</accession>
<organism evidence="1">
    <name type="scientific">Aspergillus flavus</name>
    <dbReference type="NCBI Taxonomy" id="5059"/>
    <lineage>
        <taxon>Eukaryota</taxon>
        <taxon>Fungi</taxon>
        <taxon>Dikarya</taxon>
        <taxon>Ascomycota</taxon>
        <taxon>Pezizomycotina</taxon>
        <taxon>Eurotiomycetes</taxon>
        <taxon>Eurotiomycetidae</taxon>
        <taxon>Eurotiales</taxon>
        <taxon>Aspergillaceae</taxon>
        <taxon>Aspergillus</taxon>
        <taxon>Aspergillus subgen. Circumdati</taxon>
    </lineage>
</organism>
<reference evidence="1" key="1">
    <citation type="submission" date="2019-04" db="EMBL/GenBank/DDBJ databases">
        <title>Friends and foes A comparative genomics study of 23 Aspergillus species from section Flavi.</title>
        <authorList>
            <consortium name="DOE Joint Genome Institute"/>
            <person name="Kjaerbolling I."/>
            <person name="Vesth T."/>
            <person name="Frisvad J.C."/>
            <person name="Nybo J.L."/>
            <person name="Theobald S."/>
            <person name="Kildgaard S."/>
            <person name="Isbrandt T."/>
            <person name="Kuo A."/>
            <person name="Sato A."/>
            <person name="Lyhne E.K."/>
            <person name="Kogle M.E."/>
            <person name="Wiebenga A."/>
            <person name="Kun R.S."/>
            <person name="Lubbers R.J."/>
            <person name="Makela M.R."/>
            <person name="Barry K."/>
            <person name="Chovatia M."/>
            <person name="Clum A."/>
            <person name="Daum C."/>
            <person name="Haridas S."/>
            <person name="He G."/>
            <person name="LaButti K."/>
            <person name="Lipzen A."/>
            <person name="Mondo S."/>
            <person name="Riley R."/>
            <person name="Salamov A."/>
            <person name="Simmons B.A."/>
            <person name="Magnuson J.K."/>
            <person name="Henrissat B."/>
            <person name="Mortensen U.H."/>
            <person name="Larsen T.O."/>
            <person name="Devries R.P."/>
            <person name="Grigoriev I.V."/>
            <person name="Machida M."/>
            <person name="Baker S.E."/>
            <person name="Andersen M.R."/>
        </authorList>
    </citation>
    <scope>NUCLEOTIDE SEQUENCE [LARGE SCALE GENOMIC DNA]</scope>
    <source>
        <strain evidence="1">CBS 121.62</strain>
    </source>
</reference>